<feature type="region of interest" description="Disordered" evidence="5">
    <location>
        <begin position="368"/>
        <end position="401"/>
    </location>
</feature>
<feature type="compositionally biased region" description="Acidic residues" evidence="5">
    <location>
        <begin position="380"/>
        <end position="393"/>
    </location>
</feature>
<feature type="transmembrane region" description="Helical" evidence="6">
    <location>
        <begin position="208"/>
        <end position="226"/>
    </location>
</feature>
<dbReference type="Pfam" id="PF00520">
    <property type="entry name" value="Ion_trans"/>
    <property type="match status" value="1"/>
</dbReference>
<evidence type="ECO:0000256" key="4">
    <source>
        <dbReference type="ARBA" id="ARBA00023136"/>
    </source>
</evidence>
<dbReference type="SUPFAM" id="SSF81324">
    <property type="entry name" value="Voltage-gated potassium channels"/>
    <property type="match status" value="1"/>
</dbReference>
<feature type="compositionally biased region" description="Low complexity" evidence="5">
    <location>
        <begin position="1"/>
        <end position="14"/>
    </location>
</feature>
<reference evidence="8" key="1">
    <citation type="submission" date="2021-01" db="EMBL/GenBank/DDBJ databases">
        <authorList>
            <person name="Corre E."/>
            <person name="Pelletier E."/>
            <person name="Niang G."/>
            <person name="Scheremetjew M."/>
            <person name="Finn R."/>
            <person name="Kale V."/>
            <person name="Holt S."/>
            <person name="Cochrane G."/>
            <person name="Meng A."/>
            <person name="Brown T."/>
            <person name="Cohen L."/>
        </authorList>
    </citation>
    <scope>NUCLEOTIDE SEQUENCE</scope>
    <source>
        <strain evidence="8">Isolate 1302-5</strain>
    </source>
</reference>
<dbReference type="GO" id="GO:0001518">
    <property type="term" value="C:voltage-gated sodium channel complex"/>
    <property type="evidence" value="ECO:0007669"/>
    <property type="project" value="TreeGrafter"/>
</dbReference>
<keyword evidence="3 6" id="KW-1133">Transmembrane helix</keyword>
<name>A0A7S4J5U9_9STRA</name>
<feature type="compositionally biased region" description="Basic and acidic residues" evidence="5">
    <location>
        <begin position="71"/>
        <end position="81"/>
    </location>
</feature>
<keyword evidence="4 6" id="KW-0472">Membrane</keyword>
<dbReference type="Gene3D" id="1.10.287.70">
    <property type="match status" value="1"/>
</dbReference>
<sequence>MSSGAAAVASNVNRNNRRRASQRDLRGSRRDLRDSPRENSDFGHSSGAADSSVSQVSASDGKSSTNVGVLGEEHRTEEQHPKGSTARAQDRDLNGVATSISRDEGNVNEPDSDGGKGCHHSLLQCLYRGRNLCGRIVNNNQVQLVIILLISINAIMMGIGTFDFVLDDPAIEAAFEKTDEVFLIIFTVELVMQFIYHGHRLFLDGWLVFDFVVVVMSWSFSQVQIIRAFRIFRALRLVTRVAVMRNLVTALFSVIPRMAAICLLLVLIMYIFAVMFTQLFKYMFRDGLTEYDYFSNLGATFFTLFQIMTLDAWADVARDVMATYTWAWLPFVVFVIISGFIIVNLIIAVICDAISSLQDDEKAALLGTATEAPETKGEKEAEEEEIECNDEDPSSSAEEEQKLQIEALENQIVELTKVQQDTMKTIEVLTQHLKRSALVRAQL</sequence>
<dbReference type="InterPro" id="IPR027359">
    <property type="entry name" value="Volt_channel_dom_sf"/>
</dbReference>
<dbReference type="PANTHER" id="PTHR10037">
    <property type="entry name" value="VOLTAGE-GATED CATION CHANNEL CALCIUM AND SODIUM"/>
    <property type="match status" value="1"/>
</dbReference>
<accession>A0A7S4J5U9</accession>
<evidence type="ECO:0000259" key="7">
    <source>
        <dbReference type="Pfam" id="PF00520"/>
    </source>
</evidence>
<protein>
    <recommendedName>
        <fullName evidence="7">Ion transport domain-containing protein</fullName>
    </recommendedName>
</protein>
<proteinExistence type="predicted"/>
<evidence type="ECO:0000256" key="3">
    <source>
        <dbReference type="ARBA" id="ARBA00022989"/>
    </source>
</evidence>
<evidence type="ECO:0000256" key="1">
    <source>
        <dbReference type="ARBA" id="ARBA00004141"/>
    </source>
</evidence>
<gene>
    <name evidence="8" type="ORF">OAUR00152_LOCUS22339</name>
</gene>
<feature type="compositionally biased region" description="Low complexity" evidence="5">
    <location>
        <begin position="45"/>
        <end position="64"/>
    </location>
</feature>
<dbReference type="Gene3D" id="1.20.120.350">
    <property type="entry name" value="Voltage-gated potassium channels. Chain C"/>
    <property type="match status" value="1"/>
</dbReference>
<feature type="domain" description="Ion transport" evidence="7">
    <location>
        <begin position="143"/>
        <end position="361"/>
    </location>
</feature>
<dbReference type="InterPro" id="IPR005821">
    <property type="entry name" value="Ion_trans_dom"/>
</dbReference>
<evidence type="ECO:0000256" key="5">
    <source>
        <dbReference type="SAM" id="MobiDB-lite"/>
    </source>
</evidence>
<feature type="region of interest" description="Disordered" evidence="5">
    <location>
        <begin position="1"/>
        <end position="94"/>
    </location>
</feature>
<feature type="transmembrane region" description="Helical" evidence="6">
    <location>
        <begin position="144"/>
        <end position="166"/>
    </location>
</feature>
<dbReference type="GO" id="GO:0005248">
    <property type="term" value="F:voltage-gated sodium channel activity"/>
    <property type="evidence" value="ECO:0007669"/>
    <property type="project" value="TreeGrafter"/>
</dbReference>
<evidence type="ECO:0000256" key="6">
    <source>
        <dbReference type="SAM" id="Phobius"/>
    </source>
</evidence>
<keyword evidence="2 6" id="KW-0812">Transmembrane</keyword>
<feature type="transmembrane region" description="Helical" evidence="6">
    <location>
        <begin position="178"/>
        <end position="196"/>
    </location>
</feature>
<feature type="transmembrane region" description="Helical" evidence="6">
    <location>
        <begin position="293"/>
        <end position="314"/>
    </location>
</feature>
<dbReference type="AlphaFoldDB" id="A0A7S4J5U9"/>
<dbReference type="EMBL" id="HBKQ01032746">
    <property type="protein sequence ID" value="CAE2252990.1"/>
    <property type="molecule type" value="Transcribed_RNA"/>
</dbReference>
<comment type="subcellular location">
    <subcellularLocation>
        <location evidence="1">Membrane</location>
        <topology evidence="1">Multi-pass membrane protein</topology>
    </subcellularLocation>
</comment>
<feature type="transmembrane region" description="Helical" evidence="6">
    <location>
        <begin position="326"/>
        <end position="350"/>
    </location>
</feature>
<feature type="transmembrane region" description="Helical" evidence="6">
    <location>
        <begin position="247"/>
        <end position="273"/>
    </location>
</feature>
<organism evidence="8">
    <name type="scientific">Odontella aurita</name>
    <dbReference type="NCBI Taxonomy" id="265563"/>
    <lineage>
        <taxon>Eukaryota</taxon>
        <taxon>Sar</taxon>
        <taxon>Stramenopiles</taxon>
        <taxon>Ochrophyta</taxon>
        <taxon>Bacillariophyta</taxon>
        <taxon>Mediophyceae</taxon>
        <taxon>Biddulphiophycidae</taxon>
        <taxon>Eupodiscales</taxon>
        <taxon>Odontellaceae</taxon>
        <taxon>Odontella</taxon>
    </lineage>
</organism>
<dbReference type="InterPro" id="IPR043203">
    <property type="entry name" value="VGCC_Ca_Na"/>
</dbReference>
<dbReference type="PANTHER" id="PTHR10037:SF62">
    <property type="entry name" value="SODIUM CHANNEL PROTEIN 60E"/>
    <property type="match status" value="1"/>
</dbReference>
<evidence type="ECO:0000256" key="2">
    <source>
        <dbReference type="ARBA" id="ARBA00022692"/>
    </source>
</evidence>
<feature type="compositionally biased region" description="Basic and acidic residues" evidence="5">
    <location>
        <begin position="21"/>
        <end position="41"/>
    </location>
</feature>
<evidence type="ECO:0000313" key="8">
    <source>
        <dbReference type="EMBL" id="CAE2252990.1"/>
    </source>
</evidence>